<organism evidence="1 2">
    <name type="scientific">Inquilinus limosus</name>
    <dbReference type="NCBI Taxonomy" id="171674"/>
    <lineage>
        <taxon>Bacteria</taxon>
        <taxon>Pseudomonadati</taxon>
        <taxon>Pseudomonadota</taxon>
        <taxon>Alphaproteobacteria</taxon>
        <taxon>Rhodospirillales</taxon>
        <taxon>Rhodospirillaceae</taxon>
        <taxon>Inquilinus</taxon>
    </lineage>
</organism>
<feature type="non-terminal residue" evidence="1">
    <location>
        <position position="50"/>
    </location>
</feature>
<protein>
    <submittedName>
        <fullName evidence="1">Uncharacterized protein</fullName>
    </submittedName>
</protein>
<evidence type="ECO:0000313" key="1">
    <source>
        <dbReference type="EMBL" id="MBW8725059.1"/>
    </source>
</evidence>
<dbReference type="Proteomes" id="UP000700706">
    <property type="component" value="Unassembled WGS sequence"/>
</dbReference>
<gene>
    <name evidence="1" type="ORF">JF625_07905</name>
</gene>
<proteinExistence type="predicted"/>
<sequence>MATFTGSNGAEILPNLLIGPVQAVGNDFIDALGGDDIAIGWSGDDVIRGG</sequence>
<evidence type="ECO:0000313" key="2">
    <source>
        <dbReference type="Proteomes" id="UP000700706"/>
    </source>
</evidence>
<accession>A0A952FMQ8</accession>
<dbReference type="AlphaFoldDB" id="A0A952FMQ8"/>
<name>A0A952FMQ8_9PROT</name>
<dbReference type="EMBL" id="JAEKLZ010000159">
    <property type="protein sequence ID" value="MBW8725059.1"/>
    <property type="molecule type" value="Genomic_DNA"/>
</dbReference>
<reference evidence="1" key="1">
    <citation type="submission" date="2020-06" db="EMBL/GenBank/DDBJ databases">
        <title>Stable isotope informed genome-resolved metagenomics uncovers potential trophic interactions in rhizosphere soil.</title>
        <authorList>
            <person name="Starr E.P."/>
            <person name="Shi S."/>
            <person name="Blazewicz S.J."/>
            <person name="Koch B.J."/>
            <person name="Probst A.J."/>
            <person name="Hungate B.A."/>
            <person name="Pett-Ridge J."/>
            <person name="Firestone M.K."/>
            <person name="Banfield J.F."/>
        </authorList>
    </citation>
    <scope>NUCLEOTIDE SEQUENCE</scope>
    <source>
        <strain evidence="1">YM_69_17</strain>
    </source>
</reference>
<comment type="caution">
    <text evidence="1">The sequence shown here is derived from an EMBL/GenBank/DDBJ whole genome shotgun (WGS) entry which is preliminary data.</text>
</comment>